<feature type="repeat" description="PPR" evidence="1">
    <location>
        <begin position="87"/>
        <end position="121"/>
    </location>
</feature>
<protein>
    <recommendedName>
        <fullName evidence="5">Gag-pol polyprotein</fullName>
    </recommendedName>
</protein>
<keyword evidence="4" id="KW-1185">Reference proteome</keyword>
<feature type="region of interest" description="Disordered" evidence="2">
    <location>
        <begin position="1"/>
        <end position="37"/>
    </location>
</feature>
<proteinExistence type="predicted"/>
<sequence>MEQALQTKLMSIDRKEESKTEGSQENDSGRGDFRGCGQVKKNAQGEIEKYKARLVTKGYKQKVDIDYEEVFAPRCPNEDYKESFEVNVRDYSKPIDAYSKEDCIEDAERILKLMVEAGIKTNVTVSLNFTSHVQ</sequence>
<dbReference type="InterPro" id="IPR002885">
    <property type="entry name" value="PPR_rpt"/>
</dbReference>
<comment type="caution">
    <text evidence="3">The sequence shown here is derived from an EMBL/GenBank/DDBJ whole genome shotgun (WGS) entry which is preliminary data.</text>
</comment>
<gene>
    <name evidence="3" type="ORF">ZIOFF_031700</name>
</gene>
<name>A0A8J5LA64_ZINOF</name>
<dbReference type="NCBIfam" id="TIGR00756">
    <property type="entry name" value="PPR"/>
    <property type="match status" value="1"/>
</dbReference>
<evidence type="ECO:0000313" key="4">
    <source>
        <dbReference type="Proteomes" id="UP000734854"/>
    </source>
</evidence>
<dbReference type="EMBL" id="JACMSC010000009">
    <property type="protein sequence ID" value="KAG6506377.1"/>
    <property type="molecule type" value="Genomic_DNA"/>
</dbReference>
<evidence type="ECO:0000313" key="3">
    <source>
        <dbReference type="EMBL" id="KAG6506377.1"/>
    </source>
</evidence>
<evidence type="ECO:0008006" key="5">
    <source>
        <dbReference type="Google" id="ProtNLM"/>
    </source>
</evidence>
<dbReference type="PROSITE" id="PS51375">
    <property type="entry name" value="PPR"/>
    <property type="match status" value="1"/>
</dbReference>
<dbReference type="AlphaFoldDB" id="A0A8J5LA64"/>
<organism evidence="3 4">
    <name type="scientific">Zingiber officinale</name>
    <name type="common">Ginger</name>
    <name type="synonym">Amomum zingiber</name>
    <dbReference type="NCBI Taxonomy" id="94328"/>
    <lineage>
        <taxon>Eukaryota</taxon>
        <taxon>Viridiplantae</taxon>
        <taxon>Streptophyta</taxon>
        <taxon>Embryophyta</taxon>
        <taxon>Tracheophyta</taxon>
        <taxon>Spermatophyta</taxon>
        <taxon>Magnoliopsida</taxon>
        <taxon>Liliopsida</taxon>
        <taxon>Zingiberales</taxon>
        <taxon>Zingiberaceae</taxon>
        <taxon>Zingiber</taxon>
    </lineage>
</organism>
<accession>A0A8J5LA64</accession>
<feature type="compositionally biased region" description="Basic and acidic residues" evidence="2">
    <location>
        <begin position="11"/>
        <end position="33"/>
    </location>
</feature>
<evidence type="ECO:0000256" key="2">
    <source>
        <dbReference type="SAM" id="MobiDB-lite"/>
    </source>
</evidence>
<evidence type="ECO:0000256" key="1">
    <source>
        <dbReference type="PROSITE-ProRule" id="PRU00708"/>
    </source>
</evidence>
<reference evidence="3 4" key="1">
    <citation type="submission" date="2020-08" db="EMBL/GenBank/DDBJ databases">
        <title>Plant Genome Project.</title>
        <authorList>
            <person name="Zhang R.-G."/>
        </authorList>
    </citation>
    <scope>NUCLEOTIDE SEQUENCE [LARGE SCALE GENOMIC DNA]</scope>
    <source>
        <tissue evidence="3">Rhizome</tissue>
    </source>
</reference>
<dbReference type="Proteomes" id="UP000734854">
    <property type="component" value="Unassembled WGS sequence"/>
</dbReference>